<dbReference type="GO" id="GO:0019903">
    <property type="term" value="F:protein phosphatase binding"/>
    <property type="evidence" value="ECO:0007669"/>
    <property type="project" value="InterPro"/>
</dbReference>
<dbReference type="Ensembl" id="ENSAZOT00000029989.1">
    <property type="protein sequence ID" value="ENSAZOP00000027988.1"/>
    <property type="gene ID" value="ENSAZOG00000017693.1"/>
</dbReference>
<dbReference type="AlphaFoldDB" id="A0A8B9VSW5"/>
<dbReference type="PANTHER" id="PTHR12634">
    <property type="entry name" value="SIT4 YEAST -ASSOCIATING PROTEIN-RELATED"/>
    <property type="match status" value="1"/>
</dbReference>
<name>A0A8B9VSW5_9AVES</name>
<organism evidence="3 4">
    <name type="scientific">Anas zonorhyncha</name>
    <name type="common">Eastern spot-billed duck</name>
    <dbReference type="NCBI Taxonomy" id="75864"/>
    <lineage>
        <taxon>Eukaryota</taxon>
        <taxon>Metazoa</taxon>
        <taxon>Chordata</taxon>
        <taxon>Craniata</taxon>
        <taxon>Vertebrata</taxon>
        <taxon>Euteleostomi</taxon>
        <taxon>Archelosauria</taxon>
        <taxon>Archosauria</taxon>
        <taxon>Dinosauria</taxon>
        <taxon>Saurischia</taxon>
        <taxon>Theropoda</taxon>
        <taxon>Coelurosauria</taxon>
        <taxon>Aves</taxon>
        <taxon>Neognathae</taxon>
        <taxon>Galloanserae</taxon>
        <taxon>Anseriformes</taxon>
        <taxon>Anatidae</taxon>
        <taxon>Anatinae</taxon>
        <taxon>Anas</taxon>
    </lineage>
</organism>
<dbReference type="InterPro" id="IPR016024">
    <property type="entry name" value="ARM-type_fold"/>
</dbReference>
<dbReference type="GO" id="GO:0005829">
    <property type="term" value="C:cytosol"/>
    <property type="evidence" value="ECO:0007669"/>
    <property type="project" value="TreeGrafter"/>
</dbReference>
<dbReference type="InterPro" id="IPR007587">
    <property type="entry name" value="SAPS"/>
</dbReference>
<feature type="region of interest" description="Disordered" evidence="2">
    <location>
        <begin position="689"/>
        <end position="711"/>
    </location>
</feature>
<accession>A0A8B9VSW5</accession>
<feature type="compositionally biased region" description="Polar residues" evidence="2">
    <location>
        <begin position="690"/>
        <end position="711"/>
    </location>
</feature>
<dbReference type="GO" id="GO:0019888">
    <property type="term" value="F:protein phosphatase regulator activity"/>
    <property type="evidence" value="ECO:0007669"/>
    <property type="project" value="TreeGrafter"/>
</dbReference>
<dbReference type="Proteomes" id="UP000694549">
    <property type="component" value="Unplaced"/>
</dbReference>
<proteinExistence type="inferred from homology"/>
<reference evidence="3" key="1">
    <citation type="submission" date="2025-08" db="UniProtKB">
        <authorList>
            <consortium name="Ensembl"/>
        </authorList>
    </citation>
    <scope>IDENTIFICATION</scope>
</reference>
<comment type="similarity">
    <text evidence="1">Belongs to the SAPS family.</text>
</comment>
<sequence>MFWKFDLNTTSHVDKLLDKEDVTLHELMDEDDILQECKAQNRKLLDFLCQQHCMEELVNLITHEPPVDMDEKVRFKYPNTACELLTSDVPQINDKLGGDETLLNILYDFLDHEPPLNPLLASFFSKTIGNLIARKTEQVIAFLRKKDKFISLVLKHIDTSAMMDLLLRLISCVEPATLRQEVLNWLNEAKIIQRLVELIHSSQDEDVSMRRLKFCLPNISDSNTANVCVLINRQECVEQLLKNMFDGEQTENCIVNGTQVLLTLLETRRSGVEGLMDSYTQGFERSYTVNSSILHGIEPRLKDFHQLLLSPPKKTAILTTIGVLEEPLGNARLHGSRLIAALLHTNTPSINQELCRLSTMNLLLDLFFKYTWNNFLHFQVELSIAAILSHSVQEGKTTTNDLESKEEVLNGNVATENLEAPENNTENIMVTHLFQKCCLVQRILDAWEANDKIQAEGGMRRGNMGHLTRIANAVVQNMEKGPMQTQISEFIKELPEDCRGRWESFVEETLMETNRRNTVDLVSTHHLHSSSEDEDIESAFPNELSLQQAFSEYQIQQMTANFVDQFGFNDEEFADQDDNINAPFDRIAEINFNIDADDDSPNASLFEACCNERIQQFDDNEEEEDIWEEKEITYPVNSKPPTPCVAMDVGSSVWDSAAPENTTPEEKGWAKFTDFQPFCCSESGPRCSSPVDTESNDSEGNPKQSQDKNFSAASPCVWNVCVTRKAPLVASDSSSSGGSDSDEEDDKADVVTETISTGSGQETIKLTVDAKNEKAVFTRSECLKLPFFSHSQSSTR</sequence>
<dbReference type="SUPFAM" id="SSF48371">
    <property type="entry name" value="ARM repeat"/>
    <property type="match status" value="1"/>
</dbReference>
<evidence type="ECO:0000256" key="2">
    <source>
        <dbReference type="SAM" id="MobiDB-lite"/>
    </source>
</evidence>
<dbReference type="Pfam" id="PF04499">
    <property type="entry name" value="SAPS"/>
    <property type="match status" value="1"/>
</dbReference>
<evidence type="ECO:0000313" key="4">
    <source>
        <dbReference type="Proteomes" id="UP000694549"/>
    </source>
</evidence>
<dbReference type="PANTHER" id="PTHR12634:SF15">
    <property type="entry name" value="SERINE_THREONINE-PROTEIN PHOSPHATASE 6 REGULATORY SUBUNIT 2"/>
    <property type="match status" value="1"/>
</dbReference>
<dbReference type="Gene3D" id="1.25.10.10">
    <property type="entry name" value="Leucine-rich Repeat Variant"/>
    <property type="match status" value="1"/>
</dbReference>
<dbReference type="InterPro" id="IPR011989">
    <property type="entry name" value="ARM-like"/>
</dbReference>
<feature type="region of interest" description="Disordered" evidence="2">
    <location>
        <begin position="729"/>
        <end position="757"/>
    </location>
</feature>
<keyword evidence="4" id="KW-1185">Reference proteome</keyword>
<evidence type="ECO:0000313" key="3">
    <source>
        <dbReference type="Ensembl" id="ENSAZOP00000027988.1"/>
    </source>
</evidence>
<dbReference type="GO" id="GO:0005634">
    <property type="term" value="C:nucleus"/>
    <property type="evidence" value="ECO:0007669"/>
    <property type="project" value="TreeGrafter"/>
</dbReference>
<evidence type="ECO:0000256" key="1">
    <source>
        <dbReference type="ARBA" id="ARBA00006180"/>
    </source>
</evidence>
<reference evidence="3" key="2">
    <citation type="submission" date="2025-09" db="UniProtKB">
        <authorList>
            <consortium name="Ensembl"/>
        </authorList>
    </citation>
    <scope>IDENTIFICATION</scope>
</reference>
<protein>
    <submittedName>
        <fullName evidence="3">Protein phosphatase 6 regulatory subunit 2</fullName>
    </submittedName>
</protein>